<evidence type="ECO:0000256" key="1">
    <source>
        <dbReference type="SAM" id="MobiDB-lite"/>
    </source>
</evidence>
<feature type="region of interest" description="Disordered" evidence="1">
    <location>
        <begin position="214"/>
        <end position="344"/>
    </location>
</feature>
<dbReference type="EMBL" id="SNRW01001337">
    <property type="protein sequence ID" value="KAA6396797.1"/>
    <property type="molecule type" value="Genomic_DNA"/>
</dbReference>
<name>A0A5J4WNX3_9EUKA</name>
<reference evidence="2 3" key="1">
    <citation type="submission" date="2019-03" db="EMBL/GenBank/DDBJ databases">
        <title>Single cell metagenomics reveals metabolic interactions within the superorganism composed of flagellate Streblomastix strix and complex community of Bacteroidetes bacteria on its surface.</title>
        <authorList>
            <person name="Treitli S.C."/>
            <person name="Kolisko M."/>
            <person name="Husnik F."/>
            <person name="Keeling P."/>
            <person name="Hampl V."/>
        </authorList>
    </citation>
    <scope>NUCLEOTIDE SEQUENCE [LARGE SCALE GENOMIC DNA]</scope>
    <source>
        <strain evidence="2">ST1C</strain>
    </source>
</reference>
<feature type="compositionally biased region" description="Basic residues" evidence="1">
    <location>
        <begin position="322"/>
        <end position="344"/>
    </location>
</feature>
<gene>
    <name evidence="2" type="ORF">EZS28_007680</name>
</gene>
<evidence type="ECO:0000313" key="3">
    <source>
        <dbReference type="Proteomes" id="UP000324800"/>
    </source>
</evidence>
<sequence length="344" mass="38739">MKLKLILKLQGRGLKLLLDRKRRCSNIVFRRLSASLDSSISGQISSLPQSQIAVASGYALPIQIQMQGPSAAGTIDQIYFLRHYSETRDTVDLLKQRKLEVESGSAFVEASQISVDDFPNEVQYLQTLVDRDPEAQKELGNSNSSYSYISQRAEEELTDELKRWRDLADYQASLLAQLRMTCTECGCVLSASSVNEKCPGSDIRNNQSLIDGEYSDMEDAGNWSGDNDNQSPNSQRSDTASGESDNSESNLDREDKFRHTQKSRDKYSRDRRSHSRSGRKSSTGKMQSPGTAARSISAGQKQQETTQFSRTKPDYFPVPQHHVTKDRRTPLPHHHFVPIKSSRR</sequence>
<proteinExistence type="predicted"/>
<protein>
    <submittedName>
        <fullName evidence="2">Uncharacterized protein</fullName>
    </submittedName>
</protein>
<dbReference type="Proteomes" id="UP000324800">
    <property type="component" value="Unassembled WGS sequence"/>
</dbReference>
<feature type="compositionally biased region" description="Basic and acidic residues" evidence="1">
    <location>
        <begin position="250"/>
        <end position="270"/>
    </location>
</feature>
<organism evidence="2 3">
    <name type="scientific">Streblomastix strix</name>
    <dbReference type="NCBI Taxonomy" id="222440"/>
    <lineage>
        <taxon>Eukaryota</taxon>
        <taxon>Metamonada</taxon>
        <taxon>Preaxostyla</taxon>
        <taxon>Oxymonadida</taxon>
        <taxon>Streblomastigidae</taxon>
        <taxon>Streblomastix</taxon>
    </lineage>
</organism>
<feature type="compositionally biased region" description="Polar residues" evidence="1">
    <location>
        <begin position="297"/>
        <end position="310"/>
    </location>
</feature>
<comment type="caution">
    <text evidence="2">The sequence shown here is derived from an EMBL/GenBank/DDBJ whole genome shotgun (WGS) entry which is preliminary data.</text>
</comment>
<evidence type="ECO:0000313" key="2">
    <source>
        <dbReference type="EMBL" id="KAA6396797.1"/>
    </source>
</evidence>
<accession>A0A5J4WNX3</accession>
<dbReference type="AlphaFoldDB" id="A0A5J4WNX3"/>
<feature type="compositionally biased region" description="Polar residues" evidence="1">
    <location>
        <begin position="224"/>
        <end position="249"/>
    </location>
</feature>